<dbReference type="STRING" id="229920.ADM99_11660"/>
<dbReference type="PATRIC" id="fig|229920.5.peg.2653"/>
<feature type="transmembrane region" description="Helical" evidence="8">
    <location>
        <begin position="143"/>
        <end position="163"/>
    </location>
</feature>
<sequence length="232" mass="26411">MMKQSKWLTVLDVITGLLFLTALCLVFFFTPEDAMMGAVQKVFYFHVSSAWVGMLAFFLSAISGAGYLIKHNRIWDHVSESAVEIGLVFSVIGIISGSIWAKPIWNTWWTWDPRLTTTAIMVLIYLAYRMLRSGVDDPDRKARYAAIYAIVGFLSVPFTFFSIRLFRTIHPVVIGLSESGGGLNMDTVMVRTLVFCLCTFTVLFCTFLWHRINLAQLTETVDELRFMSEEDK</sequence>
<evidence type="ECO:0000256" key="1">
    <source>
        <dbReference type="ARBA" id="ARBA00004141"/>
    </source>
</evidence>
<keyword evidence="11" id="KW-1185">Reference proteome</keyword>
<dbReference type="InterPro" id="IPR003557">
    <property type="entry name" value="Cyt_c_biogenesis_CcmC"/>
</dbReference>
<comment type="caution">
    <text evidence="10">The sequence shown here is derived from an EMBL/GenBank/DDBJ whole genome shotgun (WGS) entry which is preliminary data.</text>
</comment>
<dbReference type="PRINTS" id="PR01386">
    <property type="entry name" value="CCMCBIOGNSIS"/>
</dbReference>
<dbReference type="Pfam" id="PF01578">
    <property type="entry name" value="Cytochrom_C_asm"/>
    <property type="match status" value="1"/>
</dbReference>
<proteinExistence type="inferred from homology"/>
<dbReference type="AlphaFoldDB" id="A0A0P6XII9"/>
<feature type="transmembrane region" description="Helical" evidence="8">
    <location>
        <begin position="81"/>
        <end position="101"/>
    </location>
</feature>
<name>A0A0P6XII9_9CHLR</name>
<dbReference type="PANTHER" id="PTHR30071:SF1">
    <property type="entry name" value="CYTOCHROME B_B6 PROTEIN-RELATED"/>
    <property type="match status" value="1"/>
</dbReference>
<dbReference type="OrthoDB" id="9814290at2"/>
<organism evidence="10 11">
    <name type="scientific">Leptolinea tardivitalis</name>
    <dbReference type="NCBI Taxonomy" id="229920"/>
    <lineage>
        <taxon>Bacteria</taxon>
        <taxon>Bacillati</taxon>
        <taxon>Chloroflexota</taxon>
        <taxon>Anaerolineae</taxon>
        <taxon>Anaerolineales</taxon>
        <taxon>Anaerolineaceae</taxon>
        <taxon>Leptolinea</taxon>
    </lineage>
</organism>
<dbReference type="RefSeq" id="WP_062422680.1">
    <property type="nucleotide sequence ID" value="NZ_BBYA01000011.1"/>
</dbReference>
<dbReference type="PANTHER" id="PTHR30071">
    <property type="entry name" value="HEME EXPORTER PROTEIN C"/>
    <property type="match status" value="1"/>
</dbReference>
<dbReference type="InterPro" id="IPR045062">
    <property type="entry name" value="Cyt_c_biogenesis_CcsA/CcmC"/>
</dbReference>
<comment type="similarity">
    <text evidence="2">Belongs to the CcmC/CycZ/HelC family.</text>
</comment>
<feature type="domain" description="Cytochrome c assembly protein" evidence="9">
    <location>
        <begin position="11"/>
        <end position="170"/>
    </location>
</feature>
<keyword evidence="7 8" id="KW-0472">Membrane</keyword>
<gene>
    <name evidence="10" type="ORF">ADM99_11660</name>
</gene>
<evidence type="ECO:0000256" key="8">
    <source>
        <dbReference type="SAM" id="Phobius"/>
    </source>
</evidence>
<dbReference type="InterPro" id="IPR002541">
    <property type="entry name" value="Cyt_c_assembly"/>
</dbReference>
<dbReference type="GO" id="GO:0020037">
    <property type="term" value="F:heme binding"/>
    <property type="evidence" value="ECO:0007669"/>
    <property type="project" value="InterPro"/>
</dbReference>
<evidence type="ECO:0000256" key="2">
    <source>
        <dbReference type="ARBA" id="ARBA00005840"/>
    </source>
</evidence>
<accession>A0A0P6XII9</accession>
<dbReference type="EMBL" id="LGCK01000012">
    <property type="protein sequence ID" value="KPL70959.1"/>
    <property type="molecule type" value="Genomic_DNA"/>
</dbReference>
<reference evidence="10 11" key="1">
    <citation type="submission" date="2015-07" db="EMBL/GenBank/DDBJ databases">
        <title>Genome sequence of Leptolinea tardivitalis DSM 16556.</title>
        <authorList>
            <person name="Hemp J."/>
            <person name="Ward L.M."/>
            <person name="Pace L.A."/>
            <person name="Fischer W.W."/>
        </authorList>
    </citation>
    <scope>NUCLEOTIDE SEQUENCE [LARGE SCALE GENOMIC DNA]</scope>
    <source>
        <strain evidence="10 11">YMTK-2</strain>
    </source>
</reference>
<evidence type="ECO:0000256" key="4">
    <source>
        <dbReference type="ARBA" id="ARBA00022692"/>
    </source>
</evidence>
<evidence type="ECO:0000256" key="5">
    <source>
        <dbReference type="ARBA" id="ARBA00022748"/>
    </source>
</evidence>
<keyword evidence="6 8" id="KW-1133">Transmembrane helix</keyword>
<dbReference type="GO" id="GO:0005886">
    <property type="term" value="C:plasma membrane"/>
    <property type="evidence" value="ECO:0007669"/>
    <property type="project" value="TreeGrafter"/>
</dbReference>
<feature type="transmembrane region" description="Helical" evidence="8">
    <location>
        <begin position="7"/>
        <end position="29"/>
    </location>
</feature>
<dbReference type="GO" id="GO:0015232">
    <property type="term" value="F:heme transmembrane transporter activity"/>
    <property type="evidence" value="ECO:0007669"/>
    <property type="project" value="InterPro"/>
</dbReference>
<evidence type="ECO:0000259" key="9">
    <source>
        <dbReference type="Pfam" id="PF01578"/>
    </source>
</evidence>
<dbReference type="Proteomes" id="UP000050430">
    <property type="component" value="Unassembled WGS sequence"/>
</dbReference>
<dbReference type="GO" id="GO:0017004">
    <property type="term" value="P:cytochrome complex assembly"/>
    <property type="evidence" value="ECO:0007669"/>
    <property type="project" value="UniProtKB-KW"/>
</dbReference>
<protein>
    <recommendedName>
        <fullName evidence="3">Heme exporter protein C</fullName>
    </recommendedName>
</protein>
<evidence type="ECO:0000313" key="11">
    <source>
        <dbReference type="Proteomes" id="UP000050430"/>
    </source>
</evidence>
<feature type="transmembrane region" description="Helical" evidence="8">
    <location>
        <begin position="188"/>
        <end position="209"/>
    </location>
</feature>
<evidence type="ECO:0000256" key="6">
    <source>
        <dbReference type="ARBA" id="ARBA00022989"/>
    </source>
</evidence>
<evidence type="ECO:0000313" key="10">
    <source>
        <dbReference type="EMBL" id="KPL70959.1"/>
    </source>
</evidence>
<keyword evidence="4 8" id="KW-0812">Transmembrane</keyword>
<comment type="subcellular location">
    <subcellularLocation>
        <location evidence="1">Membrane</location>
        <topology evidence="1">Multi-pass membrane protein</topology>
    </subcellularLocation>
</comment>
<evidence type="ECO:0000256" key="3">
    <source>
        <dbReference type="ARBA" id="ARBA00016463"/>
    </source>
</evidence>
<feature type="transmembrane region" description="Helical" evidence="8">
    <location>
        <begin position="113"/>
        <end position="131"/>
    </location>
</feature>
<feature type="transmembrane region" description="Helical" evidence="8">
    <location>
        <begin position="49"/>
        <end position="69"/>
    </location>
</feature>
<keyword evidence="5" id="KW-0201">Cytochrome c-type biogenesis</keyword>
<evidence type="ECO:0000256" key="7">
    <source>
        <dbReference type="ARBA" id="ARBA00023136"/>
    </source>
</evidence>